<accession>A0A5K4EWI5</accession>
<evidence type="ECO:0000259" key="2">
    <source>
        <dbReference type="Pfam" id="PF00168"/>
    </source>
</evidence>
<feature type="compositionally biased region" description="Basic and acidic residues" evidence="1">
    <location>
        <begin position="604"/>
        <end position="617"/>
    </location>
</feature>
<keyword evidence="3" id="KW-1185">Reference proteome</keyword>
<reference evidence="3" key="1">
    <citation type="journal article" date="2012" name="PLoS Negl. Trop. Dis.">
        <title>A systematically improved high quality genome and transcriptome of the human blood fluke Schistosoma mansoni.</title>
        <authorList>
            <person name="Protasio A.V."/>
            <person name="Tsai I.J."/>
            <person name="Babbage A."/>
            <person name="Nichol S."/>
            <person name="Hunt M."/>
            <person name="Aslett M.A."/>
            <person name="De Silva N."/>
            <person name="Velarde G.S."/>
            <person name="Anderson T.J."/>
            <person name="Clark R.C."/>
            <person name="Davidson C."/>
            <person name="Dillon G.P."/>
            <person name="Holroyd N.E."/>
            <person name="LoVerde P.T."/>
            <person name="Lloyd C."/>
            <person name="McQuillan J."/>
            <person name="Oliveira G."/>
            <person name="Otto T.D."/>
            <person name="Parker-Manuel S.J."/>
            <person name="Quail M.A."/>
            <person name="Wilson R.A."/>
            <person name="Zerlotini A."/>
            <person name="Dunne D.W."/>
            <person name="Berriman M."/>
        </authorList>
    </citation>
    <scope>NUCLEOTIDE SEQUENCE [LARGE SCALE GENOMIC DNA]</scope>
    <source>
        <strain evidence="3">Puerto Rican</strain>
    </source>
</reference>
<feature type="compositionally biased region" description="Basic and acidic residues" evidence="1">
    <location>
        <begin position="578"/>
        <end position="588"/>
    </location>
</feature>
<dbReference type="Proteomes" id="UP000008854">
    <property type="component" value="Unassembled WGS sequence"/>
</dbReference>
<feature type="region of interest" description="Disordered" evidence="1">
    <location>
        <begin position="578"/>
        <end position="617"/>
    </location>
</feature>
<dbReference type="InterPro" id="IPR035892">
    <property type="entry name" value="C2_domain_sf"/>
</dbReference>
<dbReference type="STRING" id="6183.A0A5K4EWI5"/>
<evidence type="ECO:0000313" key="3">
    <source>
        <dbReference type="Proteomes" id="UP000008854"/>
    </source>
</evidence>
<evidence type="ECO:0000313" key="4">
    <source>
        <dbReference type="WBParaSite" id="Smp_165200.2"/>
    </source>
</evidence>
<dbReference type="InParanoid" id="A0A5K4EWI5"/>
<dbReference type="ExpressionAtlas" id="A0A5K4EWI5">
    <property type="expression patterns" value="baseline"/>
</dbReference>
<sequence>MLAPNIRHPKEVTVRVYKAENLRVAPRSDHKQKKVSQKWKCVILGGRKKISTECVYAPDGNPVWNFETTFKIATRGDPVVLLVSDSEDNHVGQVVVPGVTIPPKPTDPSVSLTHNSRLCIMEMEQTKKTEIGFGRLYFWIWVEEYRSEESKSRSAKGSVLSLSSLHLHKDKGSTPNSLNYSGSVLSLSSNNDEYKKKKRWYTKVANHAMHVPTSIQQSRSPSNSVSNTKSMNNSYNPFDYYQQNFNEEDGVIEEKDGSVLGAYSELTANSLSSSSAFATNQLKRRNSMHPSKRSGLIASNIDSSIKDSDEHLKSKPELLRIAPKCGPSSGGTELTIYCRFLTTEIMKQSTVFVGDHPVSRDDWFLDESSQSDLSQLRVHMPSLQPGRYSIYIDSVEFGRILCNQEFTYLHSDVNLIQSPTRNLAVSSMNEPTNKIINITPKTNTSVEETDSSVVFNRMGSQRSNLVLVDRRSGRRERSRPEALGRSDSLSSSILGGSSKMGTINHDKVDTNKHDNRTFNTHINVPSKELSSQGKPYNNVDDDVNKNFYETDHKPVTVEISTYILPSPIHFNRVGSQRGELKLHDRRDNNNSNRHHPRRTPVKTTSEDEAKELGSSDDVQKIISPSSVILDDKRNETEDVVLLNKSENKMEISEKNSPDFQEELSSFNPISEFSINNDTVSSSASEIFSNQQFNSCLDYSVITNSNILSNVSLSQIPEESENNTTLLSDSHEATDFQVAHNKDAIQFEKLIEENPYQNSLDIGPSTGESNLSPKQNFLPTGESELVSSLGTPPKIKQSYKRISQSNLPNKPINSAKFNQNVNLMPTRRVSLTNSQNPFNEDTDATDCVSTLSGETSQTMEYNEFNKIHHGSDRSAASGRSKSIMGAGEEEGLKLENEALRSLLNDANHLISTIKSHTLTLETELNAKVNDVDRLSEELCRLKNRLLLDGLTQYLEKV</sequence>
<organism evidence="3 4">
    <name type="scientific">Schistosoma mansoni</name>
    <name type="common">Blood fluke</name>
    <dbReference type="NCBI Taxonomy" id="6183"/>
    <lineage>
        <taxon>Eukaryota</taxon>
        <taxon>Metazoa</taxon>
        <taxon>Spiralia</taxon>
        <taxon>Lophotrochozoa</taxon>
        <taxon>Platyhelminthes</taxon>
        <taxon>Trematoda</taxon>
        <taxon>Digenea</taxon>
        <taxon>Strigeidida</taxon>
        <taxon>Schistosomatoidea</taxon>
        <taxon>Schistosomatidae</taxon>
        <taxon>Schistosoma</taxon>
    </lineage>
</organism>
<protein>
    <submittedName>
        <fullName evidence="4">C2 domain-containing protein</fullName>
    </submittedName>
</protein>
<reference evidence="4" key="2">
    <citation type="submission" date="2019-11" db="UniProtKB">
        <authorList>
            <consortium name="WormBaseParasite"/>
        </authorList>
    </citation>
    <scope>IDENTIFICATION</scope>
    <source>
        <strain evidence="4">Puerto Rican</strain>
    </source>
</reference>
<dbReference type="SUPFAM" id="SSF49562">
    <property type="entry name" value="C2 domain (Calcium/lipid-binding domain, CaLB)"/>
    <property type="match status" value="1"/>
</dbReference>
<name>A0A5K4EWI5_SCHMA</name>
<dbReference type="Gene3D" id="2.60.40.150">
    <property type="entry name" value="C2 domain"/>
    <property type="match status" value="1"/>
</dbReference>
<feature type="region of interest" description="Disordered" evidence="1">
    <location>
        <begin position="469"/>
        <end position="503"/>
    </location>
</feature>
<feature type="compositionally biased region" description="Low complexity" evidence="1">
    <location>
        <begin position="485"/>
        <end position="497"/>
    </location>
</feature>
<proteinExistence type="predicted"/>
<feature type="domain" description="C2" evidence="2">
    <location>
        <begin position="11"/>
        <end position="97"/>
    </location>
</feature>
<evidence type="ECO:0000256" key="1">
    <source>
        <dbReference type="SAM" id="MobiDB-lite"/>
    </source>
</evidence>
<dbReference type="InterPro" id="IPR000008">
    <property type="entry name" value="C2_dom"/>
</dbReference>
<dbReference type="Pfam" id="PF00168">
    <property type="entry name" value="C2"/>
    <property type="match status" value="1"/>
</dbReference>
<dbReference type="InterPro" id="IPR013783">
    <property type="entry name" value="Ig-like_fold"/>
</dbReference>
<feature type="region of interest" description="Disordered" evidence="1">
    <location>
        <begin position="213"/>
        <end position="233"/>
    </location>
</feature>
<dbReference type="InterPro" id="IPR014756">
    <property type="entry name" value="Ig_E-set"/>
</dbReference>
<dbReference type="AlphaFoldDB" id="A0A5K4EWI5"/>
<dbReference type="Gene3D" id="2.60.40.10">
    <property type="entry name" value="Immunoglobulins"/>
    <property type="match status" value="1"/>
</dbReference>
<dbReference type="SUPFAM" id="SSF81296">
    <property type="entry name" value="E set domains"/>
    <property type="match status" value="1"/>
</dbReference>
<dbReference type="WBParaSite" id="Smp_165200.2">
    <property type="protein sequence ID" value="Smp_165200.2"/>
    <property type="gene ID" value="Smp_165200"/>
</dbReference>